<evidence type="ECO:0000313" key="1">
    <source>
        <dbReference type="EMBL" id="MCP8352048.1"/>
    </source>
</evidence>
<comment type="caution">
    <text evidence="1">The sequence shown here is derived from an EMBL/GenBank/DDBJ whole genome shotgun (WGS) entry which is preliminary data.</text>
</comment>
<name>A0ABT1L6G9_9GAMM</name>
<dbReference type="Proteomes" id="UP001320768">
    <property type="component" value="Unassembled WGS sequence"/>
</dbReference>
<evidence type="ECO:0000313" key="2">
    <source>
        <dbReference type="Proteomes" id="UP001320768"/>
    </source>
</evidence>
<protein>
    <recommendedName>
        <fullName evidence="3">POTRA domain-containing protein</fullName>
    </recommendedName>
</protein>
<gene>
    <name evidence="1" type="ORF">MKS91_01945</name>
</gene>
<organism evidence="1 2">
    <name type="scientific">Candidatus Synchoanobacter obligatus</name>
    <dbReference type="NCBI Taxonomy" id="2919597"/>
    <lineage>
        <taxon>Bacteria</taxon>
        <taxon>Pseudomonadati</taxon>
        <taxon>Pseudomonadota</taxon>
        <taxon>Gammaproteobacteria</taxon>
        <taxon>Candidatus Comchoanobacterales</taxon>
        <taxon>Candidatus Comchoanobacteraceae</taxon>
        <taxon>Candidatus Synchoanobacter</taxon>
    </lineage>
</organism>
<keyword evidence="2" id="KW-1185">Reference proteome</keyword>
<sequence length="195" mass="22184">MRSQKLAQSFVVLCLLLAVSFFYKSLPVKYVWYGADHKQLTTDFSSVGDWENAVKEWDWVDAYRLQWRFPNVLFLEVSSKVPAAKLSSGAYVSDNLDVFSVKGAFPDALPLLTVTKDSLFEAVLLLKKLSQVVEIRTMSQSRSGIVKVVTTSGDQLLFPSFSYVAEWDKAFKGFKDKKPVKCFFFHQEYATCQDT</sequence>
<proteinExistence type="predicted"/>
<reference evidence="1 2" key="1">
    <citation type="journal article" date="2022" name="Nat. Microbiol.">
        <title>The microbiome of a bacterivorous marine choanoflagellate contains a resource-demanding obligate bacterial associate.</title>
        <authorList>
            <person name="Needham D.M."/>
            <person name="Poirier C."/>
            <person name="Bachy C."/>
            <person name="George E.E."/>
            <person name="Wilken S."/>
            <person name="Yung C.C.M."/>
            <person name="Limardo A.J."/>
            <person name="Morando M."/>
            <person name="Sudek L."/>
            <person name="Malmstrom R.R."/>
            <person name="Keeling P.J."/>
            <person name="Santoro A.E."/>
            <person name="Worden A.Z."/>
        </authorList>
    </citation>
    <scope>NUCLEOTIDE SEQUENCE [LARGE SCALE GENOMIC DNA]</scope>
    <source>
        <strain evidence="1 2">Comchoano-2</strain>
    </source>
</reference>
<dbReference type="RefSeq" id="WP_258569158.1">
    <property type="nucleotide sequence ID" value="NZ_JAKUDN010000002.1"/>
</dbReference>
<accession>A0ABT1L6G9</accession>
<evidence type="ECO:0008006" key="3">
    <source>
        <dbReference type="Google" id="ProtNLM"/>
    </source>
</evidence>
<dbReference type="EMBL" id="JAKUDN010000002">
    <property type="protein sequence ID" value="MCP8352048.1"/>
    <property type="molecule type" value="Genomic_DNA"/>
</dbReference>